<feature type="region of interest" description="Disordered" evidence="8">
    <location>
        <begin position="176"/>
        <end position="266"/>
    </location>
</feature>
<accession>A0A6A6Q5R9</accession>
<comment type="subcellular location">
    <subcellularLocation>
        <location evidence="1">Nucleus</location>
    </subcellularLocation>
</comment>
<evidence type="ECO:0000259" key="10">
    <source>
        <dbReference type="Pfam" id="PF22379"/>
    </source>
</evidence>
<feature type="domain" description="MCM10 OB-fold" evidence="10">
    <location>
        <begin position="276"/>
        <end position="416"/>
    </location>
</feature>
<proteinExistence type="inferred from homology"/>
<evidence type="ECO:0000313" key="12">
    <source>
        <dbReference type="Proteomes" id="UP000799767"/>
    </source>
</evidence>
<evidence type="ECO:0000256" key="3">
    <source>
        <dbReference type="ARBA" id="ARBA00022705"/>
    </source>
</evidence>
<organism evidence="11 12">
    <name type="scientific">Neohortaea acidophila</name>
    <dbReference type="NCBI Taxonomy" id="245834"/>
    <lineage>
        <taxon>Eukaryota</taxon>
        <taxon>Fungi</taxon>
        <taxon>Dikarya</taxon>
        <taxon>Ascomycota</taxon>
        <taxon>Pezizomycotina</taxon>
        <taxon>Dothideomycetes</taxon>
        <taxon>Dothideomycetidae</taxon>
        <taxon>Mycosphaerellales</taxon>
        <taxon>Teratosphaeriaceae</taxon>
        <taxon>Neohortaea</taxon>
    </lineage>
</organism>
<feature type="region of interest" description="Disordered" evidence="8">
    <location>
        <begin position="338"/>
        <end position="357"/>
    </location>
</feature>
<dbReference type="RefSeq" id="XP_033594299.1">
    <property type="nucleotide sequence ID" value="XM_033730564.1"/>
</dbReference>
<reference evidence="11" key="1">
    <citation type="journal article" date="2020" name="Stud. Mycol.">
        <title>101 Dothideomycetes genomes: a test case for predicting lifestyles and emergence of pathogens.</title>
        <authorList>
            <person name="Haridas S."/>
            <person name="Albert R."/>
            <person name="Binder M."/>
            <person name="Bloem J."/>
            <person name="Labutti K."/>
            <person name="Salamov A."/>
            <person name="Andreopoulos B."/>
            <person name="Baker S."/>
            <person name="Barry K."/>
            <person name="Bills G."/>
            <person name="Bluhm B."/>
            <person name="Cannon C."/>
            <person name="Castanera R."/>
            <person name="Culley D."/>
            <person name="Daum C."/>
            <person name="Ezra D."/>
            <person name="Gonzalez J."/>
            <person name="Henrissat B."/>
            <person name="Kuo A."/>
            <person name="Liang C."/>
            <person name="Lipzen A."/>
            <person name="Lutzoni F."/>
            <person name="Magnuson J."/>
            <person name="Mondo S."/>
            <person name="Nolan M."/>
            <person name="Ohm R."/>
            <person name="Pangilinan J."/>
            <person name="Park H.-J."/>
            <person name="Ramirez L."/>
            <person name="Alfaro M."/>
            <person name="Sun H."/>
            <person name="Tritt A."/>
            <person name="Yoshinaga Y."/>
            <person name="Zwiers L.-H."/>
            <person name="Turgeon B."/>
            <person name="Goodwin S."/>
            <person name="Spatafora J."/>
            <person name="Crous P."/>
            <person name="Grigoriev I."/>
        </authorList>
    </citation>
    <scope>NUCLEOTIDE SEQUENCE</scope>
    <source>
        <strain evidence="11">CBS 113389</strain>
    </source>
</reference>
<dbReference type="Pfam" id="PF09329">
    <property type="entry name" value="zf-primase"/>
    <property type="match status" value="1"/>
</dbReference>
<dbReference type="Gene3D" id="2.40.50.140">
    <property type="entry name" value="Nucleic acid-binding proteins"/>
    <property type="match status" value="1"/>
</dbReference>
<feature type="compositionally biased region" description="Basic and acidic residues" evidence="8">
    <location>
        <begin position="345"/>
        <end position="357"/>
    </location>
</feature>
<evidence type="ECO:0000256" key="1">
    <source>
        <dbReference type="ARBA" id="ARBA00004123"/>
    </source>
</evidence>
<keyword evidence="5" id="KW-0863">Zinc-finger</keyword>
<evidence type="ECO:0000256" key="2">
    <source>
        <dbReference type="ARBA" id="ARBA00009679"/>
    </source>
</evidence>
<feature type="compositionally biased region" description="Basic and acidic residues" evidence="8">
    <location>
        <begin position="1"/>
        <end position="19"/>
    </location>
</feature>
<evidence type="ECO:0000256" key="8">
    <source>
        <dbReference type="SAM" id="MobiDB-lite"/>
    </source>
</evidence>
<keyword evidence="7" id="KW-0539">Nucleus</keyword>
<dbReference type="AlphaFoldDB" id="A0A6A6Q5R9"/>
<feature type="compositionally biased region" description="Basic and acidic residues" evidence="8">
    <location>
        <begin position="42"/>
        <end position="51"/>
    </location>
</feature>
<dbReference type="InterPro" id="IPR012340">
    <property type="entry name" value="NA-bd_OB-fold"/>
</dbReference>
<dbReference type="InterPro" id="IPR040184">
    <property type="entry name" value="Mcm10"/>
</dbReference>
<gene>
    <name evidence="11" type="ORF">BDY17DRAFT_244782</name>
</gene>
<feature type="compositionally biased region" description="Acidic residues" evidence="8">
    <location>
        <begin position="68"/>
        <end position="78"/>
    </location>
</feature>
<keyword evidence="12" id="KW-1185">Reference proteome</keyword>
<evidence type="ECO:0000259" key="9">
    <source>
        <dbReference type="Pfam" id="PF09329"/>
    </source>
</evidence>
<dbReference type="GO" id="GO:0003688">
    <property type="term" value="F:DNA replication origin binding"/>
    <property type="evidence" value="ECO:0007669"/>
    <property type="project" value="TreeGrafter"/>
</dbReference>
<keyword evidence="3" id="KW-0235">DNA replication</keyword>
<dbReference type="Pfam" id="PF22379">
    <property type="entry name" value="OB_MCM10"/>
    <property type="match status" value="1"/>
</dbReference>
<comment type="similarity">
    <text evidence="2">Belongs to the MCM10 family.</text>
</comment>
<dbReference type="GO" id="GO:0043596">
    <property type="term" value="C:nuclear replication fork"/>
    <property type="evidence" value="ECO:0007669"/>
    <property type="project" value="TreeGrafter"/>
</dbReference>
<dbReference type="PANTHER" id="PTHR13454:SF11">
    <property type="entry name" value="PROTEIN MCM10 HOMOLOG"/>
    <property type="match status" value="1"/>
</dbReference>
<feature type="region of interest" description="Disordered" evidence="8">
    <location>
        <begin position="1"/>
        <end position="79"/>
    </location>
</feature>
<feature type="compositionally biased region" description="Low complexity" evidence="8">
    <location>
        <begin position="192"/>
        <end position="201"/>
    </location>
</feature>
<dbReference type="InterPro" id="IPR055065">
    <property type="entry name" value="OB_MCM10"/>
</dbReference>
<dbReference type="GO" id="GO:0006270">
    <property type="term" value="P:DNA replication initiation"/>
    <property type="evidence" value="ECO:0007669"/>
    <property type="project" value="InterPro"/>
</dbReference>
<dbReference type="GO" id="GO:0008270">
    <property type="term" value="F:zinc ion binding"/>
    <property type="evidence" value="ECO:0007669"/>
    <property type="project" value="UniProtKB-KW"/>
</dbReference>
<keyword evidence="4" id="KW-0479">Metal-binding</keyword>
<evidence type="ECO:0000256" key="7">
    <source>
        <dbReference type="ARBA" id="ARBA00023242"/>
    </source>
</evidence>
<feature type="domain" description="Zinc finger Mcm10/DnaG-type" evidence="9">
    <location>
        <begin position="429"/>
        <end position="470"/>
    </location>
</feature>
<evidence type="ECO:0000256" key="5">
    <source>
        <dbReference type="ARBA" id="ARBA00022771"/>
    </source>
</evidence>
<dbReference type="EMBL" id="MU001631">
    <property type="protein sequence ID" value="KAF2487730.1"/>
    <property type="molecule type" value="Genomic_DNA"/>
</dbReference>
<dbReference type="GO" id="GO:0003697">
    <property type="term" value="F:single-stranded DNA binding"/>
    <property type="evidence" value="ECO:0007669"/>
    <property type="project" value="InterPro"/>
</dbReference>
<protein>
    <submittedName>
        <fullName evidence="11">Uncharacterized protein</fullName>
    </submittedName>
</protein>
<sequence>MAVVRESPHAKHSPDKRDTQWPPKSPFEALLSSPSGRRKWQDRRNRLEARDTSPSPVKGRAAAAMVSADEDEGDEDEETLRLKLQAIEAKLKLKKLQKEKEDQRSNVSTSRLTRAVPSPTKSPSRPVLQPHVNRAPAEVIQVPLSPTKDRSIPLGEHKSPARARLGLDTTIKADGVSLKRARDGTHLRRANSAATSTTSSTPKPSFSERLAQSRADAQQSRVKQERIDNARSKGFGIMTRPGSHLHTNHSPLEGLTQRPTSSRVPRLDSTAGFDPFTELHLSKRHIPHVAIAREMSGKEIYTLPRLLKEVKAPTYEPPDCESDYVVFAILATKSQPFDQRLAQRTSDDRKPQEDADQPRNKFMVLHLTDLKWEVDCFLFGTAFDQFWKLTPGTLLAILNPGIMPPKGNQNTGRFSLKLGSSDDCVMEIGLARDLAYCKSVKKDGQLCGAFINGRSAELCNFHLDMLVNREGRKGRMEVNTMWRSHQDREEFRGGKSAATLLDKEDLAPQDAEASRRRIAAAQRERDLAKKLANMGGSMGSEYLRSNPTNAPTSSDPNSIIDVSAAAKAALFDKPSAADLGLLANKADNQHLSPAKDRKRHFGLGALSKTNGGRDAVGWGGARKPGLLAAPREGRLGSPEKGQTFLGAERGVGGVLAARRDGSVSPSKKRARFVLDKGIREPGRESLGEMMIKDRLAVGLHDNDDDDDDELDIV</sequence>
<keyword evidence="6" id="KW-0862">Zinc</keyword>
<dbReference type="InterPro" id="IPR015408">
    <property type="entry name" value="Znf_Mcm10/DnaG"/>
</dbReference>
<feature type="region of interest" description="Disordered" evidence="8">
    <location>
        <begin position="94"/>
        <end position="142"/>
    </location>
</feature>
<name>A0A6A6Q5R9_9PEZI</name>
<dbReference type="OrthoDB" id="202825at2759"/>
<evidence type="ECO:0000256" key="6">
    <source>
        <dbReference type="ARBA" id="ARBA00022833"/>
    </source>
</evidence>
<dbReference type="Proteomes" id="UP000799767">
    <property type="component" value="Unassembled WGS sequence"/>
</dbReference>
<evidence type="ECO:0000256" key="4">
    <source>
        <dbReference type="ARBA" id="ARBA00022723"/>
    </source>
</evidence>
<feature type="compositionally biased region" description="Basic and acidic residues" evidence="8">
    <location>
        <begin position="222"/>
        <end position="231"/>
    </location>
</feature>
<dbReference type="GeneID" id="54471566"/>
<dbReference type="PANTHER" id="PTHR13454">
    <property type="entry name" value="PROTEIN MCM10 HOMOLOG"/>
    <property type="match status" value="1"/>
</dbReference>
<evidence type="ECO:0000313" key="11">
    <source>
        <dbReference type="EMBL" id="KAF2487730.1"/>
    </source>
</evidence>